<dbReference type="Pfam" id="PF20256">
    <property type="entry name" value="MoCoBD_2"/>
    <property type="match status" value="2"/>
</dbReference>
<dbReference type="STRING" id="463014.BAU07_09960"/>
<keyword evidence="3" id="KW-1185">Reference proteome</keyword>
<dbReference type="Pfam" id="PF02738">
    <property type="entry name" value="MoCoBD_1"/>
    <property type="match status" value="1"/>
</dbReference>
<dbReference type="EMBL" id="CP016172">
    <property type="protein sequence ID" value="ANN80379.1"/>
    <property type="molecule type" value="Genomic_DNA"/>
</dbReference>
<evidence type="ECO:0000259" key="1">
    <source>
        <dbReference type="SMART" id="SM01008"/>
    </source>
</evidence>
<dbReference type="AlphaFoldDB" id="A0A193GM65"/>
<evidence type="ECO:0000313" key="2">
    <source>
        <dbReference type="EMBL" id="ANN80379.1"/>
    </source>
</evidence>
<proteinExistence type="predicted"/>
<accession>A0A193GM65</accession>
<feature type="domain" description="Aldehyde oxidase/xanthine dehydrogenase a/b hammerhead" evidence="1">
    <location>
        <begin position="223"/>
        <end position="307"/>
    </location>
</feature>
<dbReference type="KEGG" id="bfz:BAU07_09960"/>
<dbReference type="InterPro" id="IPR012368">
    <property type="entry name" value="OxRdtase_Mopterin-bd_su_IorB"/>
</dbReference>
<protein>
    <submittedName>
        <fullName evidence="2">Aldehyde oxidase</fullName>
    </submittedName>
</protein>
<reference evidence="2 3" key="1">
    <citation type="submission" date="2016-06" db="EMBL/GenBank/DDBJ databases">
        <title>Complete genome sequences of Bordetella bronchialis and Bordetella flabilis.</title>
        <authorList>
            <person name="LiPuma J.J."/>
            <person name="Spilker T."/>
        </authorList>
    </citation>
    <scope>NUCLEOTIDE SEQUENCE [LARGE SCALE GENOMIC DNA]</scope>
    <source>
        <strain evidence="2 3">AU10664</strain>
    </source>
</reference>
<dbReference type="PANTHER" id="PTHR47495:SF2">
    <property type="entry name" value="ALDEHYDE DEHYDROGENASE"/>
    <property type="match status" value="1"/>
</dbReference>
<dbReference type="InterPro" id="IPR052516">
    <property type="entry name" value="N-heterocyclic_Hydroxylase"/>
</dbReference>
<dbReference type="GO" id="GO:0016491">
    <property type="term" value="F:oxidoreductase activity"/>
    <property type="evidence" value="ECO:0007669"/>
    <property type="project" value="InterPro"/>
</dbReference>
<dbReference type="SUPFAM" id="SSF56003">
    <property type="entry name" value="Molybdenum cofactor-binding domain"/>
    <property type="match status" value="2"/>
</dbReference>
<gene>
    <name evidence="2" type="ORF">BAU07_09960</name>
</gene>
<dbReference type="InterPro" id="IPR000674">
    <property type="entry name" value="Ald_Oxase/Xan_DH_a/b"/>
</dbReference>
<dbReference type="PANTHER" id="PTHR47495">
    <property type="entry name" value="ALDEHYDE DEHYDROGENASE"/>
    <property type="match status" value="1"/>
</dbReference>
<dbReference type="InterPro" id="IPR037165">
    <property type="entry name" value="AldOxase/xan_DH_Mopterin-bd_sf"/>
</dbReference>
<dbReference type="Gene3D" id="3.30.365.10">
    <property type="entry name" value="Aldehyde oxidase/xanthine dehydrogenase, molybdopterin binding domain"/>
    <property type="match status" value="5"/>
</dbReference>
<dbReference type="PIRSF" id="PIRSF036389">
    <property type="entry name" value="IOR_B"/>
    <property type="match status" value="1"/>
</dbReference>
<evidence type="ECO:0000313" key="3">
    <source>
        <dbReference type="Proteomes" id="UP000091926"/>
    </source>
</evidence>
<dbReference type="SMART" id="SM01008">
    <property type="entry name" value="Ald_Xan_dh_C"/>
    <property type="match status" value="1"/>
</dbReference>
<dbReference type="Proteomes" id="UP000091926">
    <property type="component" value="Chromosome"/>
</dbReference>
<sequence>MPAFTANSGAAVAVRNVSRRRFLQGAGSLLLSVQLGPALAAADAAQGGKAAKGKTFVPNAFVRVDADGTVTVLSKHLEMGQGTYTGLATLVADEMDADWKQVRVVGAPADAALYKNLAFGMQGTGGSTAIANSYEQMRKAGAAARAMLVAAAAEQWKVPADAITVSQGVVAHAASGRKAGFGELAAAAARQAVPTQVALKNPEAFTLIGKTGVHRVDNDAKTNGTAIFTQDIKLPGMLVAVPAHPPYFGATVASVDDSKAKAVPGVKAVVRFAGNAHRFGGVAVLATNTWAARAGRDALQIQWDESKAYRKSTPELLAQYRDAAGTPGAVAAKSGDVDGALSKAAKRIEADFEFPYLAHAAMEPLNCLVRLDAAQCEIWNGEQFQTVDQNLVAALLGMKPEQIKITQLYSGGSFGRRASSQSDYVLEAVAIAKAARDQGIHAPVKMVWTREDDTRGGYYRPMNLHRARVGLDDQGNLQAWHVRIVGQSIMRGTTLEPFMVKNGIDATSVEGQADLPYAVPNLQVELHTPTDVPVPVLWFRSVGHTHTAFSAESLIDEAARLANKDPVAYRLAMLDKFPRHQQVLKLAAEKAQWGTPLAPAADGARRGRGVALHESFNTRVAEVVEVTVAKDGTLKVDRVVCAVDCGVVVNPDVVKAQMEGGIGFALAAALHGAITLKDGAVEQGNFNDYPVLRINEMPVIEVHLVPSAEAPTGVGEPGVPPLAPALANAIHDAVGTRIRTLPIGTSVRVTQA</sequence>
<organism evidence="2 3">
    <name type="scientific">Bordetella flabilis</name>
    <dbReference type="NCBI Taxonomy" id="463014"/>
    <lineage>
        <taxon>Bacteria</taxon>
        <taxon>Pseudomonadati</taxon>
        <taxon>Pseudomonadota</taxon>
        <taxon>Betaproteobacteria</taxon>
        <taxon>Burkholderiales</taxon>
        <taxon>Alcaligenaceae</taxon>
        <taxon>Bordetella</taxon>
    </lineage>
</organism>
<dbReference type="InterPro" id="IPR006311">
    <property type="entry name" value="TAT_signal"/>
</dbReference>
<dbReference type="InterPro" id="IPR046867">
    <property type="entry name" value="AldOxase/xan_DH_MoCoBD2"/>
</dbReference>
<dbReference type="PROSITE" id="PS51318">
    <property type="entry name" value="TAT"/>
    <property type="match status" value="1"/>
</dbReference>
<dbReference type="InterPro" id="IPR008274">
    <property type="entry name" value="AldOxase/xan_DH_MoCoBD1"/>
</dbReference>
<dbReference type="Gene3D" id="3.90.1170.50">
    <property type="entry name" value="Aldehyde oxidase/xanthine dehydrogenase, a/b hammerhead"/>
    <property type="match status" value="1"/>
</dbReference>
<name>A0A193GM65_9BORD</name>